<keyword evidence="3" id="KW-0597">Phosphoprotein</keyword>
<gene>
    <name evidence="13" type="ORF">GCM10023205_73620</name>
</gene>
<keyword evidence="5" id="KW-0547">Nucleotide-binding</keyword>
<dbReference type="Proteomes" id="UP001500466">
    <property type="component" value="Unassembled WGS sequence"/>
</dbReference>
<comment type="catalytic activity">
    <reaction evidence="1">
        <text>ATP + protein L-histidine = ADP + protein N-phospho-L-histidine.</text>
        <dbReference type="EC" id="2.7.13.3"/>
    </reaction>
</comment>
<dbReference type="Gene3D" id="1.20.5.1930">
    <property type="match status" value="1"/>
</dbReference>
<evidence type="ECO:0000259" key="11">
    <source>
        <dbReference type="Pfam" id="PF07730"/>
    </source>
</evidence>
<keyword evidence="14" id="KW-1185">Reference proteome</keyword>
<feature type="domain" description="DUF7134" evidence="12">
    <location>
        <begin position="6"/>
        <end position="157"/>
    </location>
</feature>
<dbReference type="GO" id="GO:0016301">
    <property type="term" value="F:kinase activity"/>
    <property type="evidence" value="ECO:0007669"/>
    <property type="project" value="UniProtKB-KW"/>
</dbReference>
<keyword evidence="6 13" id="KW-0418">Kinase</keyword>
<sequence length="394" mass="41485">MISNVRDHLAAHRRARDAFPGLLLVAISVFASMAGASGWHGPRAAPVLWTAAACVPLVWRSRAPVTVAVAVVAVEITHLAVASDQLLVPSSSLIALYTVASRLPRQRAWPIGLTVAVLLTIALALDGSDEFFAAGTLASFDLLVLALALGDLTRSRRAHLLALRQRAEQAERTREDEAARRVTAERVRIARDLHDVVAHHITLVNAQAGVAQHLVRTDAEAAYLALGQLKENSRAALDELRATVGLLRQDDDAAESRTPTPTLADLDNLAASFRHTGLPVDVTVTGTPRPPSPSVELAAYRIAQEALTNTAKHAGPDAHARVRLDYGDAALRLEITNTGEVVPPSAITTSGHGLIGMRERAAASGGILTAGPRPGGGFCVSAELPLSADPGARS</sequence>
<evidence type="ECO:0000256" key="9">
    <source>
        <dbReference type="SAM" id="Phobius"/>
    </source>
</evidence>
<feature type="transmembrane region" description="Helical" evidence="9">
    <location>
        <begin position="21"/>
        <end position="39"/>
    </location>
</feature>
<evidence type="ECO:0000259" key="10">
    <source>
        <dbReference type="Pfam" id="PF02518"/>
    </source>
</evidence>
<feature type="domain" description="Signal transduction histidine kinase subgroup 3 dimerisation and phosphoacceptor" evidence="11">
    <location>
        <begin position="185"/>
        <end position="251"/>
    </location>
</feature>
<dbReference type="CDD" id="cd16917">
    <property type="entry name" value="HATPase_UhpB-NarQ-NarX-like"/>
    <property type="match status" value="1"/>
</dbReference>
<dbReference type="Pfam" id="PF02518">
    <property type="entry name" value="HATPase_c"/>
    <property type="match status" value="1"/>
</dbReference>
<evidence type="ECO:0000259" key="12">
    <source>
        <dbReference type="Pfam" id="PF23539"/>
    </source>
</evidence>
<keyword evidence="9" id="KW-0472">Membrane</keyword>
<evidence type="ECO:0000256" key="5">
    <source>
        <dbReference type="ARBA" id="ARBA00022741"/>
    </source>
</evidence>
<feature type="domain" description="Histidine kinase/HSP90-like ATPase" evidence="10">
    <location>
        <begin position="296"/>
        <end position="387"/>
    </location>
</feature>
<dbReference type="SUPFAM" id="SSF55874">
    <property type="entry name" value="ATPase domain of HSP90 chaperone/DNA topoisomerase II/histidine kinase"/>
    <property type="match status" value="1"/>
</dbReference>
<evidence type="ECO:0000313" key="14">
    <source>
        <dbReference type="Proteomes" id="UP001500466"/>
    </source>
</evidence>
<proteinExistence type="predicted"/>
<protein>
    <recommendedName>
        <fullName evidence="2">histidine kinase</fullName>
        <ecNumber evidence="2">2.7.13.3</ecNumber>
    </recommendedName>
</protein>
<dbReference type="PANTHER" id="PTHR24421:SF10">
    <property type="entry name" value="NITRATE_NITRITE SENSOR PROTEIN NARQ"/>
    <property type="match status" value="1"/>
</dbReference>
<accession>A0ABP9I853</accession>
<evidence type="ECO:0000256" key="1">
    <source>
        <dbReference type="ARBA" id="ARBA00000085"/>
    </source>
</evidence>
<evidence type="ECO:0000256" key="4">
    <source>
        <dbReference type="ARBA" id="ARBA00022679"/>
    </source>
</evidence>
<dbReference type="InterPro" id="IPR036890">
    <property type="entry name" value="HATPase_C_sf"/>
</dbReference>
<dbReference type="RefSeq" id="WP_345680187.1">
    <property type="nucleotide sequence ID" value="NZ_BAABHS010000042.1"/>
</dbReference>
<evidence type="ECO:0000256" key="2">
    <source>
        <dbReference type="ARBA" id="ARBA00012438"/>
    </source>
</evidence>
<name>A0ABP9I853_9ACTN</name>
<dbReference type="InterPro" id="IPR055558">
    <property type="entry name" value="DUF7134"/>
</dbReference>
<organism evidence="13 14">
    <name type="scientific">Yinghuangia aomiensis</name>
    <dbReference type="NCBI Taxonomy" id="676205"/>
    <lineage>
        <taxon>Bacteria</taxon>
        <taxon>Bacillati</taxon>
        <taxon>Actinomycetota</taxon>
        <taxon>Actinomycetes</taxon>
        <taxon>Kitasatosporales</taxon>
        <taxon>Streptomycetaceae</taxon>
        <taxon>Yinghuangia</taxon>
    </lineage>
</organism>
<keyword evidence="8" id="KW-0902">Two-component regulatory system</keyword>
<evidence type="ECO:0000256" key="3">
    <source>
        <dbReference type="ARBA" id="ARBA00022553"/>
    </source>
</evidence>
<keyword evidence="4" id="KW-0808">Transferase</keyword>
<dbReference type="InterPro" id="IPR003594">
    <property type="entry name" value="HATPase_dom"/>
</dbReference>
<evidence type="ECO:0000256" key="6">
    <source>
        <dbReference type="ARBA" id="ARBA00022777"/>
    </source>
</evidence>
<dbReference type="InterPro" id="IPR011712">
    <property type="entry name" value="Sig_transdc_His_kin_sub3_dim/P"/>
</dbReference>
<dbReference type="Gene3D" id="3.30.565.10">
    <property type="entry name" value="Histidine kinase-like ATPase, C-terminal domain"/>
    <property type="match status" value="1"/>
</dbReference>
<evidence type="ECO:0000256" key="7">
    <source>
        <dbReference type="ARBA" id="ARBA00022840"/>
    </source>
</evidence>
<dbReference type="PANTHER" id="PTHR24421">
    <property type="entry name" value="NITRATE/NITRITE SENSOR PROTEIN NARX-RELATED"/>
    <property type="match status" value="1"/>
</dbReference>
<dbReference type="InterPro" id="IPR050482">
    <property type="entry name" value="Sensor_HK_TwoCompSys"/>
</dbReference>
<dbReference type="EMBL" id="BAABHS010000042">
    <property type="protein sequence ID" value="GAA4991066.1"/>
    <property type="molecule type" value="Genomic_DNA"/>
</dbReference>
<dbReference type="Pfam" id="PF07730">
    <property type="entry name" value="HisKA_3"/>
    <property type="match status" value="1"/>
</dbReference>
<evidence type="ECO:0000256" key="8">
    <source>
        <dbReference type="ARBA" id="ARBA00023012"/>
    </source>
</evidence>
<keyword evidence="9" id="KW-1133">Transmembrane helix</keyword>
<comment type="caution">
    <text evidence="13">The sequence shown here is derived from an EMBL/GenBank/DDBJ whole genome shotgun (WGS) entry which is preliminary data.</text>
</comment>
<dbReference type="Pfam" id="PF23539">
    <property type="entry name" value="DUF7134"/>
    <property type="match status" value="1"/>
</dbReference>
<evidence type="ECO:0000313" key="13">
    <source>
        <dbReference type="EMBL" id="GAA4991066.1"/>
    </source>
</evidence>
<keyword evidence="7" id="KW-0067">ATP-binding</keyword>
<dbReference type="EC" id="2.7.13.3" evidence="2"/>
<reference evidence="14" key="1">
    <citation type="journal article" date="2019" name="Int. J. Syst. Evol. Microbiol.">
        <title>The Global Catalogue of Microorganisms (GCM) 10K type strain sequencing project: providing services to taxonomists for standard genome sequencing and annotation.</title>
        <authorList>
            <consortium name="The Broad Institute Genomics Platform"/>
            <consortium name="The Broad Institute Genome Sequencing Center for Infectious Disease"/>
            <person name="Wu L."/>
            <person name="Ma J."/>
        </authorList>
    </citation>
    <scope>NUCLEOTIDE SEQUENCE [LARGE SCALE GENOMIC DNA]</scope>
    <source>
        <strain evidence="14">JCM 17986</strain>
    </source>
</reference>
<keyword evidence="9" id="KW-0812">Transmembrane</keyword>